<organism evidence="1 2">
    <name type="scientific">Paramuricea clavata</name>
    <name type="common">Red gorgonian</name>
    <name type="synonym">Violescent sea-whip</name>
    <dbReference type="NCBI Taxonomy" id="317549"/>
    <lineage>
        <taxon>Eukaryota</taxon>
        <taxon>Metazoa</taxon>
        <taxon>Cnidaria</taxon>
        <taxon>Anthozoa</taxon>
        <taxon>Octocorallia</taxon>
        <taxon>Malacalcyonacea</taxon>
        <taxon>Plexauridae</taxon>
        <taxon>Paramuricea</taxon>
    </lineage>
</organism>
<dbReference type="InterPro" id="IPR011761">
    <property type="entry name" value="ATP-grasp"/>
</dbReference>
<dbReference type="InterPro" id="IPR053269">
    <property type="entry name" value="Asp-Met_ligase"/>
</dbReference>
<dbReference type="OrthoDB" id="5946236at2759"/>
<dbReference type="PROSITE" id="PS50975">
    <property type="entry name" value="ATP_GRASP"/>
    <property type="match status" value="1"/>
</dbReference>
<dbReference type="GO" id="GO:0046872">
    <property type="term" value="F:metal ion binding"/>
    <property type="evidence" value="ECO:0007669"/>
    <property type="project" value="InterPro"/>
</dbReference>
<dbReference type="GO" id="GO:0005524">
    <property type="term" value="F:ATP binding"/>
    <property type="evidence" value="ECO:0007669"/>
    <property type="project" value="UniProtKB-UniRule"/>
</dbReference>
<dbReference type="Proteomes" id="UP001152795">
    <property type="component" value="Unassembled WGS sequence"/>
</dbReference>
<dbReference type="PANTHER" id="PTHR37018">
    <property type="entry name" value="CULTURE SPECIFIC PROTEIN, PUTATIVE (AFU_ORTHOLOGUE AFUA_2G00130)-RELATED"/>
    <property type="match status" value="1"/>
</dbReference>
<dbReference type="AlphaFoldDB" id="A0A7D9L3Y7"/>
<comment type="caution">
    <text evidence="1">The sequence shown here is derived from an EMBL/GenBank/DDBJ whole genome shotgun (WGS) entry which is preliminary data.</text>
</comment>
<dbReference type="EMBL" id="CACRXK020012028">
    <property type="protein sequence ID" value="CAB4022542.1"/>
    <property type="molecule type" value="Genomic_DNA"/>
</dbReference>
<name>A0A7D9L3Y7_PARCT</name>
<sequence>MQLYLEDSSSVGFLLFLEMDHYIAENNNNDTMLTLGNLFEQDLPSAYILPVYPSPFNDNFRFKNKTKYRIFNDPQTTSDPIRFLVPLRFCCIAGNELPILVHKLPSEFLSAHWKKWLPHFIEPVMKTIDEGIADKNPLITSFPLEEIPEEKHAVDPDMHYHILEKKAIPEIGVPYPKYFTEENIVFPCMIKLNQSTSLSGYRNYVTWNREEFENVSKMVKGIFGADVSYIISEFIQDVRATLDCSFYVTKSGRIIWIGVQECVMEGYGYVAGTVDWHLQEQYRERLYDKYVVPVAAYLHKKGYFGIVGIDIITSPSGDYLTDLNPRLNGDTQFIMLAASMAKLGLSKSLFQMCVSFDVSGEQLVKKANSINETSAGRVVIIASADEECYAAVSVFADSMKLAESLYASLCSKD</sequence>
<reference evidence="1" key="1">
    <citation type="submission" date="2020-04" db="EMBL/GenBank/DDBJ databases">
        <authorList>
            <person name="Alioto T."/>
            <person name="Alioto T."/>
            <person name="Gomez Garrido J."/>
        </authorList>
    </citation>
    <scope>NUCLEOTIDE SEQUENCE</scope>
    <source>
        <strain evidence="1">A484AB</strain>
    </source>
</reference>
<keyword evidence="2" id="KW-1185">Reference proteome</keyword>
<dbReference type="PANTHER" id="PTHR37018:SF1">
    <property type="entry name" value="CULTURE SPECIFIC PROTEIN, PUTATIVE (AFU_ORTHOLOGUE AFUA_2G00130)-RELATED"/>
    <property type="match status" value="1"/>
</dbReference>
<evidence type="ECO:0000313" key="2">
    <source>
        <dbReference type="Proteomes" id="UP001152795"/>
    </source>
</evidence>
<evidence type="ECO:0000313" key="1">
    <source>
        <dbReference type="EMBL" id="CAB4022542.1"/>
    </source>
</evidence>
<gene>
    <name evidence="1" type="ORF">PACLA_8A072702</name>
</gene>
<dbReference type="Gene3D" id="3.30.470.20">
    <property type="entry name" value="ATP-grasp fold, B domain"/>
    <property type="match status" value="1"/>
</dbReference>
<dbReference type="SUPFAM" id="SSF56059">
    <property type="entry name" value="Glutathione synthetase ATP-binding domain-like"/>
    <property type="match status" value="1"/>
</dbReference>
<proteinExistence type="predicted"/>
<protein>
    <submittedName>
        <fullName evidence="1">Phosphoribosylglycinamide formyltransferase 2</fullName>
    </submittedName>
</protein>
<accession>A0A7D9L3Y7</accession>